<keyword evidence="12" id="KW-1185">Reference proteome</keyword>
<keyword evidence="9" id="KW-0472">Membrane</keyword>
<feature type="domain" description="Endonuclease/exonuclease/phosphatase" evidence="10">
    <location>
        <begin position="103"/>
        <end position="333"/>
    </location>
</feature>
<keyword evidence="7" id="KW-0460">Magnesium</keyword>
<dbReference type="InterPro" id="IPR051547">
    <property type="entry name" value="TDP2-like"/>
</dbReference>
<dbReference type="Gene3D" id="3.60.10.10">
    <property type="entry name" value="Endonuclease/exonuclease/phosphatase"/>
    <property type="match status" value="1"/>
</dbReference>
<evidence type="ECO:0000313" key="11">
    <source>
        <dbReference type="EMBL" id="OYQ37989.1"/>
    </source>
</evidence>
<dbReference type="RefSeq" id="WP_094414039.1">
    <property type="nucleotide sequence ID" value="NZ_NOXV01000243.1"/>
</dbReference>
<keyword evidence="4" id="KW-0479">Metal-binding</keyword>
<evidence type="ECO:0000256" key="6">
    <source>
        <dbReference type="ARBA" id="ARBA00022801"/>
    </source>
</evidence>
<keyword evidence="8" id="KW-0234">DNA repair</keyword>
<proteinExistence type="predicted"/>
<evidence type="ECO:0000256" key="9">
    <source>
        <dbReference type="SAM" id="Phobius"/>
    </source>
</evidence>
<dbReference type="GO" id="GO:0016787">
    <property type="term" value="F:hydrolase activity"/>
    <property type="evidence" value="ECO:0007669"/>
    <property type="project" value="UniProtKB-KW"/>
</dbReference>
<dbReference type="Proteomes" id="UP000216605">
    <property type="component" value="Unassembled WGS sequence"/>
</dbReference>
<organism evidence="11 12">
    <name type="scientific">Flavobacterium cyanobacteriorum</name>
    <dbReference type="NCBI Taxonomy" id="2022802"/>
    <lineage>
        <taxon>Bacteria</taxon>
        <taxon>Pseudomonadati</taxon>
        <taxon>Bacteroidota</taxon>
        <taxon>Flavobacteriia</taxon>
        <taxon>Flavobacteriales</taxon>
        <taxon>Flavobacteriaceae</taxon>
        <taxon>Flavobacterium</taxon>
    </lineage>
</organism>
<keyword evidence="6" id="KW-0378">Hydrolase</keyword>
<gene>
    <name evidence="11" type="ORF">CHU92_07140</name>
</gene>
<feature type="transmembrane region" description="Helical" evidence="9">
    <location>
        <begin position="12"/>
        <end position="32"/>
    </location>
</feature>
<evidence type="ECO:0000256" key="2">
    <source>
        <dbReference type="ARBA" id="ARBA00001946"/>
    </source>
</evidence>
<name>A0A255Z975_9FLAO</name>
<evidence type="ECO:0000256" key="3">
    <source>
        <dbReference type="ARBA" id="ARBA00022722"/>
    </source>
</evidence>
<comment type="cofactor">
    <cofactor evidence="1">
        <name>Mn(2+)</name>
        <dbReference type="ChEBI" id="CHEBI:29035"/>
    </cofactor>
</comment>
<protein>
    <submittedName>
        <fullName evidence="11">Endonuclease</fullName>
    </submittedName>
</protein>
<sequence length="346" mass="41057">MKKLSWFNKVMFFFNIVLTILTFLAYFLPFLAPKLFPFLSVFTLILPLMLVLNFLFFLYWLFQVKRQMLLSGIVLLLGVTFISKFYKFSGRETEKDNADFTLMSYNVRLFNLYDWMPRQDVPDSIAAFVKKHRPDILCFQEYTPRKDVDFGQYRYKYIYVNEHNNAKLGQAIYSKFRIINSGSIPFPKSDNNVIFADIKKGNDTLRVYSMHLQSIKISPDIHEKIDEQKSKVIFNRLSAAFKEQQHQAELIQQHKRECQYPMIICGDLNNSAFSYVYRSVKGSMKDAFEESGKGFGKSYNYKYYPARIDYVFTDRDIVVKEYITFQDFIFSDHFPVMTRLAYEKEK</sequence>
<dbReference type="OrthoDB" id="635146at2"/>
<dbReference type="GO" id="GO:0004519">
    <property type="term" value="F:endonuclease activity"/>
    <property type="evidence" value="ECO:0007669"/>
    <property type="project" value="UniProtKB-KW"/>
</dbReference>
<keyword evidence="9" id="KW-1133">Transmembrane helix</keyword>
<keyword evidence="5" id="KW-0227">DNA damage</keyword>
<accession>A0A255Z975</accession>
<evidence type="ECO:0000256" key="7">
    <source>
        <dbReference type="ARBA" id="ARBA00022842"/>
    </source>
</evidence>
<keyword evidence="11" id="KW-0255">Endonuclease</keyword>
<keyword evidence="9" id="KW-0812">Transmembrane</keyword>
<dbReference type="AlphaFoldDB" id="A0A255Z975"/>
<comment type="cofactor">
    <cofactor evidence="2">
        <name>Mg(2+)</name>
        <dbReference type="ChEBI" id="CHEBI:18420"/>
    </cofactor>
</comment>
<evidence type="ECO:0000313" key="12">
    <source>
        <dbReference type="Proteomes" id="UP000216605"/>
    </source>
</evidence>
<feature type="transmembrane region" description="Helical" evidence="9">
    <location>
        <begin position="38"/>
        <end position="61"/>
    </location>
</feature>
<dbReference type="InterPro" id="IPR036691">
    <property type="entry name" value="Endo/exonu/phosph_ase_sf"/>
</dbReference>
<dbReference type="PANTHER" id="PTHR15822:SF4">
    <property type="entry name" value="TYROSYL-DNA PHOSPHODIESTERASE 2"/>
    <property type="match status" value="1"/>
</dbReference>
<feature type="transmembrane region" description="Helical" evidence="9">
    <location>
        <begin position="68"/>
        <end position="86"/>
    </location>
</feature>
<reference evidence="11 12" key="1">
    <citation type="submission" date="2017-07" db="EMBL/GenBank/DDBJ databases">
        <title>Flavobacterium cyanobacteriorum sp. nov., isolated from cyanobacterial aggregates in a eutrophic lake.</title>
        <authorList>
            <person name="Cai H."/>
        </authorList>
    </citation>
    <scope>NUCLEOTIDE SEQUENCE [LARGE SCALE GENOMIC DNA]</scope>
    <source>
        <strain evidence="11 12">TH021</strain>
    </source>
</reference>
<dbReference type="EMBL" id="NOXV01000243">
    <property type="protein sequence ID" value="OYQ37989.1"/>
    <property type="molecule type" value="Genomic_DNA"/>
</dbReference>
<dbReference type="InterPro" id="IPR005135">
    <property type="entry name" value="Endo/exonuclease/phosphatase"/>
</dbReference>
<evidence type="ECO:0000256" key="1">
    <source>
        <dbReference type="ARBA" id="ARBA00001936"/>
    </source>
</evidence>
<dbReference type="Pfam" id="PF03372">
    <property type="entry name" value="Exo_endo_phos"/>
    <property type="match status" value="1"/>
</dbReference>
<dbReference type="SUPFAM" id="SSF56219">
    <property type="entry name" value="DNase I-like"/>
    <property type="match status" value="1"/>
</dbReference>
<dbReference type="PANTHER" id="PTHR15822">
    <property type="entry name" value="TRAF AND TNF RECEPTOR-ASSOCIATED PROTEIN"/>
    <property type="match status" value="1"/>
</dbReference>
<comment type="caution">
    <text evidence="11">The sequence shown here is derived from an EMBL/GenBank/DDBJ whole genome shotgun (WGS) entry which is preliminary data.</text>
</comment>
<evidence type="ECO:0000256" key="4">
    <source>
        <dbReference type="ARBA" id="ARBA00022723"/>
    </source>
</evidence>
<evidence type="ECO:0000256" key="5">
    <source>
        <dbReference type="ARBA" id="ARBA00022763"/>
    </source>
</evidence>
<evidence type="ECO:0000259" key="10">
    <source>
        <dbReference type="Pfam" id="PF03372"/>
    </source>
</evidence>
<evidence type="ECO:0000256" key="8">
    <source>
        <dbReference type="ARBA" id="ARBA00023204"/>
    </source>
</evidence>
<dbReference type="GO" id="GO:0046872">
    <property type="term" value="F:metal ion binding"/>
    <property type="evidence" value="ECO:0007669"/>
    <property type="project" value="UniProtKB-KW"/>
</dbReference>
<dbReference type="CDD" id="cd09084">
    <property type="entry name" value="EEP-2"/>
    <property type="match status" value="1"/>
</dbReference>
<keyword evidence="3" id="KW-0540">Nuclease</keyword>
<dbReference type="GO" id="GO:0006281">
    <property type="term" value="P:DNA repair"/>
    <property type="evidence" value="ECO:0007669"/>
    <property type="project" value="UniProtKB-KW"/>
</dbReference>